<dbReference type="PROSITE" id="PS00519">
    <property type="entry name" value="HTH_ASNC_1"/>
    <property type="match status" value="1"/>
</dbReference>
<dbReference type="EnsemblBacteria" id="ABL77560">
    <property type="protein sequence ID" value="ABL77560"/>
    <property type="gene ID" value="Tpen_0150"/>
</dbReference>
<dbReference type="Pfam" id="PF01037">
    <property type="entry name" value="AsnC_trans_reg"/>
    <property type="match status" value="1"/>
</dbReference>
<evidence type="ECO:0000313" key="6">
    <source>
        <dbReference type="EMBL" id="ABL77560.1"/>
    </source>
</evidence>
<dbReference type="Proteomes" id="UP000000641">
    <property type="component" value="Chromosome"/>
</dbReference>
<dbReference type="EMBL" id="CP000505">
    <property type="protein sequence ID" value="ABL77560.1"/>
    <property type="molecule type" value="Genomic_DNA"/>
</dbReference>
<dbReference type="AlphaFoldDB" id="A1RWI0"/>
<dbReference type="InterPro" id="IPR019888">
    <property type="entry name" value="Tscrpt_reg_AsnC-like"/>
</dbReference>
<dbReference type="PROSITE" id="PS50956">
    <property type="entry name" value="HTH_ASNC_2"/>
    <property type="match status" value="1"/>
</dbReference>
<dbReference type="PANTHER" id="PTHR30154">
    <property type="entry name" value="LEUCINE-RESPONSIVE REGULATORY PROTEIN"/>
    <property type="match status" value="1"/>
</dbReference>
<sequence length="167" mass="18522">MHGFKVDGYNEAFLAEITVSTVVAREVRMDEKDLALIRELTENGRASLTELGRKLGITDVAVKKRLRKLERAGVIKKYTVEVDPSKLGYKSVALIGIDVEPEKILDVASKIASKDFAVKVYLTTGDHMIMVEAWARDNKHLTQIIGEIGSTEGVKRVCPAIVLEKLK</sequence>
<comment type="pathway">
    <text evidence="4">Amino-acid biosynthesis.</text>
</comment>
<dbReference type="Gene3D" id="3.30.70.920">
    <property type="match status" value="1"/>
</dbReference>
<evidence type="ECO:0000256" key="2">
    <source>
        <dbReference type="ARBA" id="ARBA00023125"/>
    </source>
</evidence>
<dbReference type="eggNOG" id="arCOG01580">
    <property type="taxonomic scope" value="Archaea"/>
</dbReference>
<dbReference type="InterPro" id="IPR019887">
    <property type="entry name" value="Tscrpt_reg_AsnC/Lrp_C"/>
</dbReference>
<dbReference type="STRING" id="368408.Tpen_0150"/>
<dbReference type="Pfam" id="PF13404">
    <property type="entry name" value="HTH_AsnC-type"/>
    <property type="match status" value="1"/>
</dbReference>
<keyword evidence="1" id="KW-0805">Transcription regulation</keyword>
<proteinExistence type="predicted"/>
<feature type="domain" description="HTH asnC-type" evidence="5">
    <location>
        <begin position="29"/>
        <end position="90"/>
    </location>
</feature>
<dbReference type="GO" id="GO:0043200">
    <property type="term" value="P:response to amino acid"/>
    <property type="evidence" value="ECO:0007669"/>
    <property type="project" value="TreeGrafter"/>
</dbReference>
<gene>
    <name evidence="6" type="ordered locus">Tpen_0150</name>
</gene>
<keyword evidence="2" id="KW-0238">DNA-binding</keyword>
<dbReference type="SUPFAM" id="SSF54909">
    <property type="entry name" value="Dimeric alpha+beta barrel"/>
    <property type="match status" value="1"/>
</dbReference>
<dbReference type="KEGG" id="tpe:Tpen_0150"/>
<keyword evidence="3" id="KW-0804">Transcription</keyword>
<protein>
    <submittedName>
        <fullName evidence="6">Transcriptional regulator, AsnC family</fullName>
    </submittedName>
</protein>
<dbReference type="GO" id="GO:0005829">
    <property type="term" value="C:cytosol"/>
    <property type="evidence" value="ECO:0007669"/>
    <property type="project" value="TreeGrafter"/>
</dbReference>
<dbReference type="HOGENOM" id="CLU_091233_5_4_2"/>
<dbReference type="InterPro" id="IPR036390">
    <property type="entry name" value="WH_DNA-bd_sf"/>
</dbReference>
<reference evidence="7" key="1">
    <citation type="journal article" date="2008" name="J. Bacteriol.">
        <title>Genome sequence of Thermofilum pendens reveals an exceptional loss of biosynthetic pathways without genome reduction.</title>
        <authorList>
            <person name="Anderson I."/>
            <person name="Rodriguez J."/>
            <person name="Susanti D."/>
            <person name="Porat I."/>
            <person name="Reich C."/>
            <person name="Ulrich L.E."/>
            <person name="Elkins J.G."/>
            <person name="Mavromatis K."/>
            <person name="Lykidis A."/>
            <person name="Kim E."/>
            <person name="Thompson L.S."/>
            <person name="Nolan M."/>
            <person name="Land M."/>
            <person name="Copeland A."/>
            <person name="Lapidus A."/>
            <person name="Lucas S."/>
            <person name="Detter C."/>
            <person name="Zhulin I.B."/>
            <person name="Olsen G.J."/>
            <person name="Whitman W."/>
            <person name="Mukhopadhyay B."/>
            <person name="Bristow J."/>
            <person name="Kyrpides N."/>
        </authorList>
    </citation>
    <scope>NUCLEOTIDE SEQUENCE [LARGE SCALE GENOMIC DNA]</scope>
    <source>
        <strain evidence="7">DSM 2475 / Hrk 5</strain>
    </source>
</reference>
<dbReference type="Gene3D" id="1.10.10.10">
    <property type="entry name" value="Winged helix-like DNA-binding domain superfamily/Winged helix DNA-binding domain"/>
    <property type="match status" value="1"/>
</dbReference>
<dbReference type="InterPro" id="IPR011991">
    <property type="entry name" value="ArsR-like_HTH"/>
</dbReference>
<dbReference type="CDD" id="cd00090">
    <property type="entry name" value="HTH_ARSR"/>
    <property type="match status" value="1"/>
</dbReference>
<evidence type="ECO:0000259" key="5">
    <source>
        <dbReference type="PROSITE" id="PS50956"/>
    </source>
</evidence>
<evidence type="ECO:0000313" key="7">
    <source>
        <dbReference type="Proteomes" id="UP000000641"/>
    </source>
</evidence>
<dbReference type="InterPro" id="IPR036388">
    <property type="entry name" value="WH-like_DNA-bd_sf"/>
</dbReference>
<evidence type="ECO:0000256" key="1">
    <source>
        <dbReference type="ARBA" id="ARBA00023015"/>
    </source>
</evidence>
<dbReference type="InterPro" id="IPR019885">
    <property type="entry name" value="Tscrpt_reg_HTH_AsnC-type_CS"/>
</dbReference>
<accession>A1RWI0</accession>
<dbReference type="PRINTS" id="PR00033">
    <property type="entry name" value="HTHASNC"/>
</dbReference>
<keyword evidence="7" id="KW-1185">Reference proteome</keyword>
<dbReference type="PANTHER" id="PTHR30154:SF34">
    <property type="entry name" value="TRANSCRIPTIONAL REGULATOR AZLB"/>
    <property type="match status" value="1"/>
</dbReference>
<name>A1RWI0_THEPD</name>
<dbReference type="InterPro" id="IPR011008">
    <property type="entry name" value="Dimeric_a/b-barrel"/>
</dbReference>
<evidence type="ECO:0000256" key="3">
    <source>
        <dbReference type="ARBA" id="ARBA00023163"/>
    </source>
</evidence>
<organism evidence="6 7">
    <name type="scientific">Thermofilum pendens (strain DSM 2475 / Hrk 5)</name>
    <dbReference type="NCBI Taxonomy" id="368408"/>
    <lineage>
        <taxon>Archaea</taxon>
        <taxon>Thermoproteota</taxon>
        <taxon>Thermoprotei</taxon>
        <taxon>Thermofilales</taxon>
        <taxon>Thermofilaceae</taxon>
        <taxon>Thermofilum</taxon>
    </lineage>
</organism>
<dbReference type="InterPro" id="IPR000485">
    <property type="entry name" value="AsnC-type_HTH_dom"/>
</dbReference>
<dbReference type="SMART" id="SM00344">
    <property type="entry name" value="HTH_ASNC"/>
    <property type="match status" value="1"/>
</dbReference>
<dbReference type="SUPFAM" id="SSF46785">
    <property type="entry name" value="Winged helix' DNA-binding domain"/>
    <property type="match status" value="1"/>
</dbReference>
<evidence type="ECO:0000256" key="4">
    <source>
        <dbReference type="ARBA" id="ARBA00029440"/>
    </source>
</evidence>
<dbReference type="GO" id="GO:0043565">
    <property type="term" value="F:sequence-specific DNA binding"/>
    <property type="evidence" value="ECO:0007669"/>
    <property type="project" value="InterPro"/>
</dbReference>